<evidence type="ECO:0000313" key="7">
    <source>
        <dbReference type="Proteomes" id="UP000431269"/>
    </source>
</evidence>
<dbReference type="GO" id="GO:0047499">
    <property type="term" value="F:calcium-independent phospholipase A2 activity"/>
    <property type="evidence" value="ECO:0007669"/>
    <property type="project" value="TreeGrafter"/>
</dbReference>
<evidence type="ECO:0000313" key="6">
    <source>
        <dbReference type="EMBL" id="QGZ94974.1"/>
    </source>
</evidence>
<feature type="active site" description="Nucleophile" evidence="4">
    <location>
        <position position="65"/>
    </location>
</feature>
<keyword evidence="7" id="KW-1185">Reference proteome</keyword>
<sequence length="410" mass="44678">MPKTLFEHLSPDTGAKRILALDGGGVKGILTLGMLKALEDELRRRAGGDSAFRLSDYYDLIGGTSTGAIISSGLALGMSVDEMIELYARLGPDVFGRTAGDGVFLQSKFESKKLRRALTAVLSTKTLGSQDLKTGLAIHAKRIDTGSAWVVTNHPLGVFYDPASDSGVFPNKRYRLVDLVLASAAAPTFFDEITIDIEFDDKRRPIQKGYFVDGAVSANNNPSMQLFMLALEPAYRFGWRAGESNLMMTSCGTGARRPTVDGKAFQGLPPGLRGVHALRAMVYDTQIQGVMMMQAFSNPKKPWRVNSEVGDMAGVCISGTPLLDYQRMDVVLDTKPKRRRASDPVPPMTGLERLLGRELEAEIMEALDLMDNGKKANMDLLLEVGIGAGRSFVDASYPDPKFDLLEWRGS</sequence>
<reference evidence="7" key="1">
    <citation type="submission" date="2019-12" db="EMBL/GenBank/DDBJ databases">
        <title>Complete genome of Terracaulis silvestris 0127_4.</title>
        <authorList>
            <person name="Vieira S."/>
            <person name="Riedel T."/>
            <person name="Sproer C."/>
            <person name="Pascual J."/>
            <person name="Boedeker C."/>
            <person name="Overmann J."/>
        </authorList>
    </citation>
    <scope>NUCLEOTIDE SEQUENCE [LARGE SCALE GENOMIC DNA]</scope>
    <source>
        <strain evidence="7">0127_4</strain>
    </source>
</reference>
<proteinExistence type="predicted"/>
<protein>
    <submittedName>
        <fullName evidence="6">Patatin</fullName>
    </submittedName>
</protein>
<dbReference type="RefSeq" id="WP_158765869.1">
    <property type="nucleotide sequence ID" value="NZ_CP047045.1"/>
</dbReference>
<feature type="short sequence motif" description="GXSXG" evidence="4">
    <location>
        <begin position="63"/>
        <end position="67"/>
    </location>
</feature>
<evidence type="ECO:0000259" key="5">
    <source>
        <dbReference type="PROSITE" id="PS51635"/>
    </source>
</evidence>
<keyword evidence="3 4" id="KW-0443">Lipid metabolism</keyword>
<keyword evidence="2 4" id="KW-0442">Lipid degradation</keyword>
<feature type="short sequence motif" description="DGA/G" evidence="4">
    <location>
        <begin position="213"/>
        <end position="215"/>
    </location>
</feature>
<dbReference type="Pfam" id="PF01734">
    <property type="entry name" value="Patatin"/>
    <property type="match status" value="1"/>
</dbReference>
<dbReference type="GO" id="GO:0016020">
    <property type="term" value="C:membrane"/>
    <property type="evidence" value="ECO:0007669"/>
    <property type="project" value="TreeGrafter"/>
</dbReference>
<dbReference type="PROSITE" id="PS51635">
    <property type="entry name" value="PNPLA"/>
    <property type="match status" value="1"/>
</dbReference>
<evidence type="ECO:0000256" key="4">
    <source>
        <dbReference type="PROSITE-ProRule" id="PRU01161"/>
    </source>
</evidence>
<evidence type="ECO:0000256" key="2">
    <source>
        <dbReference type="ARBA" id="ARBA00022963"/>
    </source>
</evidence>
<dbReference type="KEGG" id="tsv:DSM104635_01810"/>
<dbReference type="GO" id="GO:0019369">
    <property type="term" value="P:arachidonate metabolic process"/>
    <property type="evidence" value="ECO:0007669"/>
    <property type="project" value="TreeGrafter"/>
</dbReference>
<dbReference type="Gene3D" id="3.40.1090.10">
    <property type="entry name" value="Cytosolic phospholipase A2 catalytic domain"/>
    <property type="match status" value="1"/>
</dbReference>
<dbReference type="EMBL" id="CP047045">
    <property type="protein sequence ID" value="QGZ94974.1"/>
    <property type="molecule type" value="Genomic_DNA"/>
</dbReference>
<dbReference type="SUPFAM" id="SSF52151">
    <property type="entry name" value="FabD/lysophospholipase-like"/>
    <property type="match status" value="1"/>
</dbReference>
<dbReference type="InterPro" id="IPR002641">
    <property type="entry name" value="PNPLA_dom"/>
</dbReference>
<name>A0A6I6MQK0_9CAUL</name>
<gene>
    <name evidence="6" type="ORF">DSM104635_01810</name>
</gene>
<accession>A0A6I6MQK0</accession>
<evidence type="ECO:0000256" key="3">
    <source>
        <dbReference type="ARBA" id="ARBA00023098"/>
    </source>
</evidence>
<dbReference type="PANTHER" id="PTHR24185">
    <property type="entry name" value="CALCIUM-INDEPENDENT PHOSPHOLIPASE A2-GAMMA"/>
    <property type="match status" value="1"/>
</dbReference>
<keyword evidence="1 4" id="KW-0378">Hydrolase</keyword>
<feature type="domain" description="PNPLA" evidence="5">
    <location>
        <begin position="19"/>
        <end position="227"/>
    </location>
</feature>
<dbReference type="Proteomes" id="UP000431269">
    <property type="component" value="Chromosome"/>
</dbReference>
<dbReference type="AlphaFoldDB" id="A0A6I6MQK0"/>
<dbReference type="InterPro" id="IPR016035">
    <property type="entry name" value="Acyl_Trfase/lysoPLipase"/>
</dbReference>
<organism evidence="6 7">
    <name type="scientific">Terricaulis silvestris</name>
    <dbReference type="NCBI Taxonomy" id="2686094"/>
    <lineage>
        <taxon>Bacteria</taxon>
        <taxon>Pseudomonadati</taxon>
        <taxon>Pseudomonadota</taxon>
        <taxon>Alphaproteobacteria</taxon>
        <taxon>Caulobacterales</taxon>
        <taxon>Caulobacteraceae</taxon>
        <taxon>Terricaulis</taxon>
    </lineage>
</organism>
<dbReference type="PANTHER" id="PTHR24185:SF1">
    <property type="entry name" value="CALCIUM-INDEPENDENT PHOSPHOLIPASE A2-GAMMA"/>
    <property type="match status" value="1"/>
</dbReference>
<feature type="short sequence motif" description="GXGXXG" evidence="4">
    <location>
        <begin position="23"/>
        <end position="28"/>
    </location>
</feature>
<dbReference type="GO" id="GO:0016042">
    <property type="term" value="P:lipid catabolic process"/>
    <property type="evidence" value="ECO:0007669"/>
    <property type="project" value="UniProtKB-UniRule"/>
</dbReference>
<feature type="active site" description="Proton acceptor" evidence="4">
    <location>
        <position position="213"/>
    </location>
</feature>
<evidence type="ECO:0000256" key="1">
    <source>
        <dbReference type="ARBA" id="ARBA00022801"/>
    </source>
</evidence>